<sequence length="145" mass="15788">MTDTAETIRELRLQRAWSQEQLADIAGISARTVQRLEQGQPAALETLKALAAAFDVPLDHLRRGSVPLAKDTAMTDTATSLPAPRDSRRTFRRHLLVFTGVMSGLAAVNLIHNPDHLWVIYPALGWGIPLAIKALSLRHSPPAAG</sequence>
<gene>
    <name evidence="4" type="ORF">H261_08353</name>
</gene>
<evidence type="ECO:0000259" key="3">
    <source>
        <dbReference type="PROSITE" id="PS50943"/>
    </source>
</evidence>
<dbReference type="GO" id="GO:0003677">
    <property type="term" value="F:DNA binding"/>
    <property type="evidence" value="ECO:0007669"/>
    <property type="project" value="UniProtKB-KW"/>
</dbReference>
<keyword evidence="2" id="KW-0812">Transmembrane</keyword>
<dbReference type="Pfam" id="PF01381">
    <property type="entry name" value="HTH_3"/>
    <property type="match status" value="1"/>
</dbReference>
<dbReference type="InterPro" id="IPR001387">
    <property type="entry name" value="Cro/C1-type_HTH"/>
</dbReference>
<evidence type="ECO:0000256" key="2">
    <source>
        <dbReference type="SAM" id="Phobius"/>
    </source>
</evidence>
<dbReference type="InterPro" id="IPR025698">
    <property type="entry name" value="2TM_dom"/>
</dbReference>
<dbReference type="AlphaFoldDB" id="M3AD96"/>
<keyword evidence="2" id="KW-0472">Membrane</keyword>
<feature type="transmembrane region" description="Helical" evidence="2">
    <location>
        <begin position="95"/>
        <end position="112"/>
    </location>
</feature>
<keyword evidence="5" id="KW-1185">Reference proteome</keyword>
<dbReference type="InterPro" id="IPR010982">
    <property type="entry name" value="Lambda_DNA-bd_dom_sf"/>
</dbReference>
<dbReference type="OrthoDB" id="3782725at2"/>
<dbReference type="SUPFAM" id="SSF47413">
    <property type="entry name" value="lambda repressor-like DNA-binding domains"/>
    <property type="match status" value="1"/>
</dbReference>
<dbReference type="EMBL" id="AONQ01000017">
    <property type="protein sequence ID" value="EME70479.1"/>
    <property type="molecule type" value="Genomic_DNA"/>
</dbReference>
<dbReference type="CDD" id="cd00093">
    <property type="entry name" value="HTH_XRE"/>
    <property type="match status" value="1"/>
</dbReference>
<dbReference type="Pfam" id="PF13239">
    <property type="entry name" value="2TM"/>
    <property type="match status" value="1"/>
</dbReference>
<organism evidence="4 5">
    <name type="scientific">Paramagnetospirillum caucaseum</name>
    <dbReference type="NCBI Taxonomy" id="1244869"/>
    <lineage>
        <taxon>Bacteria</taxon>
        <taxon>Pseudomonadati</taxon>
        <taxon>Pseudomonadota</taxon>
        <taxon>Alphaproteobacteria</taxon>
        <taxon>Rhodospirillales</taxon>
        <taxon>Magnetospirillaceae</taxon>
        <taxon>Paramagnetospirillum</taxon>
    </lineage>
</organism>
<keyword evidence="2" id="KW-1133">Transmembrane helix</keyword>
<name>M3AD96_9PROT</name>
<dbReference type="PATRIC" id="fig|1244869.3.peg.1687"/>
<reference evidence="4 5" key="1">
    <citation type="journal article" date="2014" name="Genome Announc.">
        <title>Draft Genome Sequence of Magnetospirillum sp. Strain SO-1, a Freshwater Magnetotactic Bacterium Isolated from the Ol'khovka River, Russia.</title>
        <authorList>
            <person name="Grouzdev D.S."/>
            <person name="Dziuba M.V."/>
            <person name="Sukhacheva M.S."/>
            <person name="Mardanov A.V."/>
            <person name="Beletskiy A.V."/>
            <person name="Kuznetsov B.B."/>
            <person name="Skryabin K.G."/>
        </authorList>
    </citation>
    <scope>NUCLEOTIDE SEQUENCE [LARGE SCALE GENOMIC DNA]</scope>
    <source>
        <strain evidence="4 5">SO-1</strain>
    </source>
</reference>
<evidence type="ECO:0000313" key="4">
    <source>
        <dbReference type="EMBL" id="EME70479.1"/>
    </source>
</evidence>
<dbReference type="Gene3D" id="1.10.260.40">
    <property type="entry name" value="lambda repressor-like DNA-binding domains"/>
    <property type="match status" value="1"/>
</dbReference>
<dbReference type="eggNOG" id="COG1396">
    <property type="taxonomic scope" value="Bacteria"/>
</dbReference>
<dbReference type="SMART" id="SM00530">
    <property type="entry name" value="HTH_XRE"/>
    <property type="match status" value="1"/>
</dbReference>
<dbReference type="PROSITE" id="PS50943">
    <property type="entry name" value="HTH_CROC1"/>
    <property type="match status" value="1"/>
</dbReference>
<accession>M3AD96</accession>
<proteinExistence type="predicted"/>
<keyword evidence="1" id="KW-0238">DNA-binding</keyword>
<comment type="caution">
    <text evidence="4">The sequence shown here is derived from an EMBL/GenBank/DDBJ whole genome shotgun (WGS) entry which is preliminary data.</text>
</comment>
<feature type="domain" description="HTH cro/C1-type" evidence="3">
    <location>
        <begin position="8"/>
        <end position="61"/>
    </location>
</feature>
<protein>
    <recommendedName>
        <fullName evidence="3">HTH cro/C1-type domain-containing protein</fullName>
    </recommendedName>
</protein>
<dbReference type="STRING" id="1244869.H261_08353"/>
<dbReference type="PANTHER" id="PTHR46558:SF4">
    <property type="entry name" value="DNA-BIDING PHAGE PROTEIN"/>
    <property type="match status" value="1"/>
</dbReference>
<evidence type="ECO:0000313" key="5">
    <source>
        <dbReference type="Proteomes" id="UP000011744"/>
    </source>
</evidence>
<dbReference type="RefSeq" id="WP_008616397.1">
    <property type="nucleotide sequence ID" value="NZ_AONQ01000017.1"/>
</dbReference>
<dbReference type="PANTHER" id="PTHR46558">
    <property type="entry name" value="TRACRIPTIONAL REGULATORY PROTEIN-RELATED-RELATED"/>
    <property type="match status" value="1"/>
</dbReference>
<evidence type="ECO:0000256" key="1">
    <source>
        <dbReference type="ARBA" id="ARBA00023125"/>
    </source>
</evidence>
<dbReference type="Proteomes" id="UP000011744">
    <property type="component" value="Unassembled WGS sequence"/>
</dbReference>